<dbReference type="SMART" id="SM01043">
    <property type="entry name" value="BTAD"/>
    <property type="match status" value="1"/>
</dbReference>
<sequence length="524" mass="56525">MQVRVLSATVEVIADDGTPVSLQPLLGAALGVLVVVGGSRGVARDRLKAMLWDDSGIVDRGSALKTAMSKLRRLVGKDRVLFGDGVYRFAARDGQDYLDLQVMRSLRDRAGQLRGEDPATSVRLYQHVLQMWAEEPLAGLPQTPEVMGHLQTLAEERMAIVEALLETQLELGQHREVATTTPALVAAHPLNEHLRVLRMRALACTGRKGRALQEYHEAETLLLEATGTRPGPALQDIRRQLMDNSPALQSPAAAPRAGDALVLASGADAAAHSVARMMNYMTGGSYHLPVDRAVTEIVLAAVPDVWMLPNETGDFCRRAAHAAAAAGIDQFLEISSGLPVREPIHQVARWTAPQARVLYVCTEASVATHLGPRIGDERTGIVHANVWDPSALLRAAAHRRLLDFTRPTAVIVRDVLNFAGADDDPWGVTRALAGAICPGSLLILSVATSDQCSRVLQRQIAALALHRPLAKRLVLWSREAIMQMFAGLPPLEPGVVEPHQWRAGRDGGSAAGPMRALVGMARKP</sequence>
<dbReference type="InterPro" id="IPR051677">
    <property type="entry name" value="AfsR-DnrI-RedD_regulator"/>
</dbReference>
<dbReference type="Gene3D" id="1.10.10.10">
    <property type="entry name" value="Winged helix-like DNA-binding domain superfamily/Winged helix DNA-binding domain"/>
    <property type="match status" value="1"/>
</dbReference>
<dbReference type="GO" id="GO:0032259">
    <property type="term" value="P:methylation"/>
    <property type="evidence" value="ECO:0007669"/>
    <property type="project" value="UniProtKB-KW"/>
</dbReference>
<gene>
    <name evidence="4" type="ORF">AGRA3207_007449</name>
</gene>
<organism evidence="4 5">
    <name type="scientific">Actinomadura graeca</name>
    <dbReference type="NCBI Taxonomy" id="2750812"/>
    <lineage>
        <taxon>Bacteria</taxon>
        <taxon>Bacillati</taxon>
        <taxon>Actinomycetota</taxon>
        <taxon>Actinomycetes</taxon>
        <taxon>Streptosporangiales</taxon>
        <taxon>Thermomonosporaceae</taxon>
        <taxon>Actinomadura</taxon>
    </lineage>
</organism>
<dbReference type="InterPro" id="IPR005158">
    <property type="entry name" value="BTAD"/>
</dbReference>
<accession>A0ABX8RA73</accession>
<dbReference type="Pfam" id="PF04672">
    <property type="entry name" value="Methyltransf_19"/>
    <property type="match status" value="1"/>
</dbReference>
<reference evidence="4" key="1">
    <citation type="submission" date="2020-07" db="EMBL/GenBank/DDBJ databases">
        <authorList>
            <person name="Tarantini F.S."/>
            <person name="Hong K.W."/>
            <person name="Chan K.G."/>
        </authorList>
    </citation>
    <scope>NUCLEOTIDE SEQUENCE</scope>
    <source>
        <strain evidence="4">32-07</strain>
    </source>
</reference>
<dbReference type="EMBL" id="CP059572">
    <property type="protein sequence ID" value="QXJ25883.1"/>
    <property type="molecule type" value="Genomic_DNA"/>
</dbReference>
<keyword evidence="4" id="KW-0808">Transferase</keyword>
<name>A0ABX8RA73_9ACTN</name>
<dbReference type="PANTHER" id="PTHR35807:SF1">
    <property type="entry name" value="TRANSCRIPTIONAL REGULATOR REDD"/>
    <property type="match status" value="1"/>
</dbReference>
<evidence type="ECO:0000259" key="3">
    <source>
        <dbReference type="SMART" id="SM01043"/>
    </source>
</evidence>
<dbReference type="CDD" id="cd15831">
    <property type="entry name" value="BTAD"/>
    <property type="match status" value="1"/>
</dbReference>
<dbReference type="RefSeq" id="WP_231332099.1">
    <property type="nucleotide sequence ID" value="NZ_CP059572.1"/>
</dbReference>
<protein>
    <submittedName>
        <fullName evidence="4">SAM-dependent methyltransferase</fullName>
    </submittedName>
</protein>
<evidence type="ECO:0000256" key="2">
    <source>
        <dbReference type="ARBA" id="ARBA00023163"/>
    </source>
</evidence>
<dbReference type="InterPro" id="IPR036388">
    <property type="entry name" value="WH-like_DNA-bd_sf"/>
</dbReference>
<evidence type="ECO:0000313" key="5">
    <source>
        <dbReference type="Proteomes" id="UP001049518"/>
    </source>
</evidence>
<dbReference type="Pfam" id="PF03704">
    <property type="entry name" value="BTAD"/>
    <property type="match status" value="1"/>
</dbReference>
<keyword evidence="4" id="KW-0489">Methyltransferase</keyword>
<dbReference type="Proteomes" id="UP001049518">
    <property type="component" value="Chromosome"/>
</dbReference>
<proteinExistence type="predicted"/>
<dbReference type="SUPFAM" id="SSF53335">
    <property type="entry name" value="S-adenosyl-L-methionine-dependent methyltransferases"/>
    <property type="match status" value="1"/>
</dbReference>
<feature type="domain" description="Bacterial transcriptional activator" evidence="3">
    <location>
        <begin position="98"/>
        <end position="242"/>
    </location>
</feature>
<dbReference type="PANTHER" id="PTHR35807">
    <property type="entry name" value="TRANSCRIPTIONAL REGULATOR REDD-RELATED"/>
    <property type="match status" value="1"/>
</dbReference>
<keyword evidence="1" id="KW-0805">Transcription regulation</keyword>
<keyword evidence="2" id="KW-0804">Transcription</keyword>
<dbReference type="Gene3D" id="3.40.50.150">
    <property type="entry name" value="Vaccinia Virus protein VP39"/>
    <property type="match status" value="1"/>
</dbReference>
<dbReference type="InterPro" id="IPR006764">
    <property type="entry name" value="SAM_dep_MeTrfase_SAV2177_type"/>
</dbReference>
<dbReference type="GO" id="GO:0008168">
    <property type="term" value="F:methyltransferase activity"/>
    <property type="evidence" value="ECO:0007669"/>
    <property type="project" value="UniProtKB-KW"/>
</dbReference>
<keyword evidence="5" id="KW-1185">Reference proteome</keyword>
<dbReference type="SUPFAM" id="SSF48452">
    <property type="entry name" value="TPR-like"/>
    <property type="match status" value="1"/>
</dbReference>
<evidence type="ECO:0000256" key="1">
    <source>
        <dbReference type="ARBA" id="ARBA00023015"/>
    </source>
</evidence>
<dbReference type="InterPro" id="IPR029063">
    <property type="entry name" value="SAM-dependent_MTases_sf"/>
</dbReference>
<evidence type="ECO:0000313" key="4">
    <source>
        <dbReference type="EMBL" id="QXJ25883.1"/>
    </source>
</evidence>
<dbReference type="InterPro" id="IPR011990">
    <property type="entry name" value="TPR-like_helical_dom_sf"/>
</dbReference>